<dbReference type="AlphaFoldDB" id="A0A2S6GQM7"/>
<feature type="region of interest" description="Disordered" evidence="3">
    <location>
        <begin position="247"/>
        <end position="277"/>
    </location>
</feature>
<dbReference type="SMART" id="SM00563">
    <property type="entry name" value="PlsC"/>
    <property type="match status" value="1"/>
</dbReference>
<dbReference type="GO" id="GO:0003841">
    <property type="term" value="F:1-acylglycerol-3-phosphate O-acyltransferase activity"/>
    <property type="evidence" value="ECO:0007669"/>
    <property type="project" value="TreeGrafter"/>
</dbReference>
<dbReference type="Pfam" id="PF01553">
    <property type="entry name" value="Acyltransferase"/>
    <property type="match status" value="1"/>
</dbReference>
<proteinExistence type="predicted"/>
<evidence type="ECO:0000256" key="3">
    <source>
        <dbReference type="SAM" id="MobiDB-lite"/>
    </source>
</evidence>
<evidence type="ECO:0000313" key="6">
    <source>
        <dbReference type="Proteomes" id="UP000239203"/>
    </source>
</evidence>
<organism evidence="5 6">
    <name type="scientific">Actinokineospora auranticolor</name>
    <dbReference type="NCBI Taxonomy" id="155976"/>
    <lineage>
        <taxon>Bacteria</taxon>
        <taxon>Bacillati</taxon>
        <taxon>Actinomycetota</taxon>
        <taxon>Actinomycetes</taxon>
        <taxon>Pseudonocardiales</taxon>
        <taxon>Pseudonocardiaceae</taxon>
        <taxon>Actinokineospora</taxon>
    </lineage>
</organism>
<dbReference type="EMBL" id="PTIX01000007">
    <property type="protein sequence ID" value="PPK67483.1"/>
    <property type="molecule type" value="Genomic_DNA"/>
</dbReference>
<feature type="domain" description="Phospholipid/glycerol acyltransferase" evidence="4">
    <location>
        <begin position="52"/>
        <end position="171"/>
    </location>
</feature>
<evidence type="ECO:0000256" key="2">
    <source>
        <dbReference type="ARBA" id="ARBA00023315"/>
    </source>
</evidence>
<name>A0A2S6GQM7_9PSEU</name>
<dbReference type="GO" id="GO:0006654">
    <property type="term" value="P:phosphatidic acid biosynthetic process"/>
    <property type="evidence" value="ECO:0007669"/>
    <property type="project" value="TreeGrafter"/>
</dbReference>
<evidence type="ECO:0000313" key="5">
    <source>
        <dbReference type="EMBL" id="PPK67483.1"/>
    </source>
</evidence>
<sequence length="277" mass="30381">MLTRMSAPQSPRRAQTPLVWRVMCAIDAAVVRSVGKIEITGEFPAELRGKPVLVTANHIGMFDPFVLMEACRKAGFLPRFMLTGGLLDAPVLGFFLRAAGHLRVDRGKANIADAFGRATETLKTAQVPLLLYPEGRVSREPGLWPERGKTGAARMALNGGVPVVTISQWGAHEAVCWGTETVSGWADVKPLVVSFFKAVRRRPVFRVHFGPRVDLSDLADGKPGDAVKAHARIMRQITEHLVELRKSEPDTPAFHDPTRPTDSVSPWRPTVETAQPK</sequence>
<dbReference type="Proteomes" id="UP000239203">
    <property type="component" value="Unassembled WGS sequence"/>
</dbReference>
<keyword evidence="1 5" id="KW-0808">Transferase</keyword>
<protein>
    <submittedName>
        <fullName evidence="5">1-acyl-sn-glycerol-3-phosphate acyltransferase</fullName>
    </submittedName>
</protein>
<keyword evidence="2 5" id="KW-0012">Acyltransferase</keyword>
<reference evidence="5 6" key="1">
    <citation type="submission" date="2018-02" db="EMBL/GenBank/DDBJ databases">
        <title>Genomic Encyclopedia of Archaeal and Bacterial Type Strains, Phase II (KMG-II): from individual species to whole genera.</title>
        <authorList>
            <person name="Goeker M."/>
        </authorList>
    </citation>
    <scope>NUCLEOTIDE SEQUENCE [LARGE SCALE GENOMIC DNA]</scope>
    <source>
        <strain evidence="5 6">YU 961-1</strain>
    </source>
</reference>
<comment type="caution">
    <text evidence="5">The sequence shown here is derived from an EMBL/GenBank/DDBJ whole genome shotgun (WGS) entry which is preliminary data.</text>
</comment>
<dbReference type="InterPro" id="IPR002123">
    <property type="entry name" value="Plipid/glycerol_acylTrfase"/>
</dbReference>
<evidence type="ECO:0000259" key="4">
    <source>
        <dbReference type="SMART" id="SM00563"/>
    </source>
</evidence>
<accession>A0A2S6GQM7</accession>
<gene>
    <name evidence="5" type="ORF">CLV40_107147</name>
</gene>
<dbReference type="PANTHER" id="PTHR10434">
    <property type="entry name" value="1-ACYL-SN-GLYCEROL-3-PHOSPHATE ACYLTRANSFERASE"/>
    <property type="match status" value="1"/>
</dbReference>
<dbReference type="CDD" id="cd07989">
    <property type="entry name" value="LPLAT_AGPAT-like"/>
    <property type="match status" value="1"/>
</dbReference>
<evidence type="ECO:0000256" key="1">
    <source>
        <dbReference type="ARBA" id="ARBA00022679"/>
    </source>
</evidence>
<dbReference type="SUPFAM" id="SSF69593">
    <property type="entry name" value="Glycerol-3-phosphate (1)-acyltransferase"/>
    <property type="match status" value="1"/>
</dbReference>
<keyword evidence="6" id="KW-1185">Reference proteome</keyword>
<dbReference type="PANTHER" id="PTHR10434:SF11">
    <property type="entry name" value="1-ACYL-SN-GLYCEROL-3-PHOSPHATE ACYLTRANSFERASE"/>
    <property type="match status" value="1"/>
</dbReference>